<accession>A0AAV1JES6</accession>
<organism evidence="1 2">
    <name type="scientific">Leptosia nina</name>
    <dbReference type="NCBI Taxonomy" id="320188"/>
    <lineage>
        <taxon>Eukaryota</taxon>
        <taxon>Metazoa</taxon>
        <taxon>Ecdysozoa</taxon>
        <taxon>Arthropoda</taxon>
        <taxon>Hexapoda</taxon>
        <taxon>Insecta</taxon>
        <taxon>Pterygota</taxon>
        <taxon>Neoptera</taxon>
        <taxon>Endopterygota</taxon>
        <taxon>Lepidoptera</taxon>
        <taxon>Glossata</taxon>
        <taxon>Ditrysia</taxon>
        <taxon>Papilionoidea</taxon>
        <taxon>Pieridae</taxon>
        <taxon>Pierinae</taxon>
        <taxon>Leptosia</taxon>
    </lineage>
</organism>
<reference evidence="1 2" key="1">
    <citation type="submission" date="2023-11" db="EMBL/GenBank/DDBJ databases">
        <authorList>
            <person name="Okamura Y."/>
        </authorList>
    </citation>
    <scope>NUCLEOTIDE SEQUENCE [LARGE SCALE GENOMIC DNA]</scope>
</reference>
<dbReference type="PANTHER" id="PTHR11439">
    <property type="entry name" value="GAG-POL-RELATED RETROTRANSPOSON"/>
    <property type="match status" value="1"/>
</dbReference>
<dbReference type="CDD" id="cd09272">
    <property type="entry name" value="RNase_HI_RT_Ty1"/>
    <property type="match status" value="1"/>
</dbReference>
<dbReference type="AlphaFoldDB" id="A0AAV1JES6"/>
<keyword evidence="2" id="KW-1185">Reference proteome</keyword>
<name>A0AAV1JES6_9NEOP</name>
<evidence type="ECO:0000313" key="2">
    <source>
        <dbReference type="Proteomes" id="UP001497472"/>
    </source>
</evidence>
<evidence type="ECO:0000313" key="1">
    <source>
        <dbReference type="EMBL" id="CAK1546544.1"/>
    </source>
</evidence>
<gene>
    <name evidence="1" type="ORF">LNINA_LOCUS6107</name>
</gene>
<comment type="caution">
    <text evidence="1">The sequence shown here is derived from an EMBL/GenBank/DDBJ whole genome shotgun (WGS) entry which is preliminary data.</text>
</comment>
<dbReference type="Proteomes" id="UP001497472">
    <property type="component" value="Unassembled WGS sequence"/>
</dbReference>
<dbReference type="PANTHER" id="PTHR11439:SF483">
    <property type="entry name" value="PEPTIDE SYNTHASE GLIP-LIKE, PUTATIVE (AFU_ORTHOLOGUE AFUA_3G12920)-RELATED"/>
    <property type="match status" value="1"/>
</dbReference>
<proteinExistence type="predicted"/>
<protein>
    <recommendedName>
        <fullName evidence="3">Copia protein</fullName>
    </recommendedName>
</protein>
<dbReference type="EMBL" id="CAVLEF010000008">
    <property type="protein sequence ID" value="CAK1546544.1"/>
    <property type="molecule type" value="Genomic_DNA"/>
</dbReference>
<evidence type="ECO:0008006" key="3">
    <source>
        <dbReference type="Google" id="ProtNLM"/>
    </source>
</evidence>
<sequence>MEAEYMAIAEASKEAIYLRMLLCELTGNLYPVKLYNDSQSAQKLVANPVCHRKSKHIDIRYHSVKDVVNDKIIDLKYLPTSAMPADVLTKALSPMKHYKCMAAQVNKRTHQNYVKHVSKTDSDTNATFSDGKRPEEYQTLLNCTRGFELLIQHQYFYPTTRKIFTNGRLLNIIGVFWPQPSSSPNEQLLEIPETPLHDQTAHCN</sequence>